<keyword evidence="2" id="KW-1185">Reference proteome</keyword>
<dbReference type="EMBL" id="HG002054">
    <property type="protein sequence ID" value="CDF39579.1"/>
    <property type="molecule type" value="Genomic_DNA"/>
</dbReference>
<dbReference type="RefSeq" id="XP_005709873.1">
    <property type="nucleotide sequence ID" value="XM_005709816.1"/>
</dbReference>
<dbReference type="Proteomes" id="UP000012073">
    <property type="component" value="Unassembled WGS sequence"/>
</dbReference>
<evidence type="ECO:0000313" key="1">
    <source>
        <dbReference type="EMBL" id="CDF39579.1"/>
    </source>
</evidence>
<evidence type="ECO:0000313" key="2">
    <source>
        <dbReference type="Proteomes" id="UP000012073"/>
    </source>
</evidence>
<gene>
    <name evidence="1" type="ORF">CHC_T00006663001</name>
</gene>
<dbReference type="GeneID" id="17317568"/>
<dbReference type="Gramene" id="CDF39579">
    <property type="protein sequence ID" value="CDF39579"/>
    <property type="gene ID" value="CHC_T00006663001"/>
</dbReference>
<accession>R7QNB0</accession>
<name>R7QNB0_CHOCR</name>
<organism evidence="1 2">
    <name type="scientific">Chondrus crispus</name>
    <name type="common">Carrageen Irish moss</name>
    <name type="synonym">Polymorpha crispa</name>
    <dbReference type="NCBI Taxonomy" id="2769"/>
    <lineage>
        <taxon>Eukaryota</taxon>
        <taxon>Rhodophyta</taxon>
        <taxon>Florideophyceae</taxon>
        <taxon>Rhodymeniophycidae</taxon>
        <taxon>Gigartinales</taxon>
        <taxon>Gigartinaceae</taxon>
        <taxon>Chondrus</taxon>
    </lineage>
</organism>
<protein>
    <submittedName>
        <fullName evidence="1">Uncharacterized protein</fullName>
    </submittedName>
</protein>
<reference evidence="2" key="1">
    <citation type="journal article" date="2013" name="Proc. Natl. Acad. Sci. U.S.A.">
        <title>Genome structure and metabolic features in the red seaweed Chondrus crispus shed light on evolution of the Archaeplastida.</title>
        <authorList>
            <person name="Collen J."/>
            <person name="Porcel B."/>
            <person name="Carre W."/>
            <person name="Ball S.G."/>
            <person name="Chaparro C."/>
            <person name="Tonon T."/>
            <person name="Barbeyron T."/>
            <person name="Michel G."/>
            <person name="Noel B."/>
            <person name="Valentin K."/>
            <person name="Elias M."/>
            <person name="Artiguenave F."/>
            <person name="Arun A."/>
            <person name="Aury J.M."/>
            <person name="Barbosa-Neto J.F."/>
            <person name="Bothwell J.H."/>
            <person name="Bouget F.Y."/>
            <person name="Brillet L."/>
            <person name="Cabello-Hurtado F."/>
            <person name="Capella-Gutierrez S."/>
            <person name="Charrier B."/>
            <person name="Cladiere L."/>
            <person name="Cock J.M."/>
            <person name="Coelho S.M."/>
            <person name="Colleoni C."/>
            <person name="Czjzek M."/>
            <person name="Da Silva C."/>
            <person name="Delage L."/>
            <person name="Denoeud F."/>
            <person name="Deschamps P."/>
            <person name="Dittami S.M."/>
            <person name="Gabaldon T."/>
            <person name="Gachon C.M."/>
            <person name="Groisillier A."/>
            <person name="Herve C."/>
            <person name="Jabbari K."/>
            <person name="Katinka M."/>
            <person name="Kloareg B."/>
            <person name="Kowalczyk N."/>
            <person name="Labadie K."/>
            <person name="Leblanc C."/>
            <person name="Lopez P.J."/>
            <person name="McLachlan D.H."/>
            <person name="Meslet-Cladiere L."/>
            <person name="Moustafa A."/>
            <person name="Nehr Z."/>
            <person name="Nyvall Collen P."/>
            <person name="Panaud O."/>
            <person name="Partensky F."/>
            <person name="Poulain J."/>
            <person name="Rensing S.A."/>
            <person name="Rousvoal S."/>
            <person name="Samson G."/>
            <person name="Symeonidi A."/>
            <person name="Weissenbach J."/>
            <person name="Zambounis A."/>
            <person name="Wincker P."/>
            <person name="Boyen C."/>
        </authorList>
    </citation>
    <scope>NUCLEOTIDE SEQUENCE [LARGE SCALE GENOMIC DNA]</scope>
    <source>
        <strain evidence="2">cv. Stackhouse</strain>
    </source>
</reference>
<sequence length="46" mass="5241">MQQRQPLYAHMECSAVNDRLPSGVKRRSTLCSLRSCEPKGCLYVVE</sequence>
<dbReference type="AlphaFoldDB" id="R7QNB0"/>
<dbReference type="KEGG" id="ccp:CHC_T00006663001"/>
<proteinExistence type="predicted"/>